<feature type="compositionally biased region" description="Pro residues" evidence="1">
    <location>
        <begin position="84"/>
        <end position="100"/>
    </location>
</feature>
<dbReference type="Proteomes" id="UP001302602">
    <property type="component" value="Unassembled WGS sequence"/>
</dbReference>
<feature type="region of interest" description="Disordered" evidence="1">
    <location>
        <begin position="23"/>
        <end position="163"/>
    </location>
</feature>
<feature type="compositionally biased region" description="Acidic residues" evidence="1">
    <location>
        <begin position="24"/>
        <end position="45"/>
    </location>
</feature>
<dbReference type="RefSeq" id="XP_062642438.1">
    <property type="nucleotide sequence ID" value="XM_062787014.1"/>
</dbReference>
<name>A0AAN6TQ87_9PEZI</name>
<evidence type="ECO:0000256" key="1">
    <source>
        <dbReference type="SAM" id="MobiDB-lite"/>
    </source>
</evidence>
<evidence type="ECO:0000313" key="3">
    <source>
        <dbReference type="Proteomes" id="UP001302602"/>
    </source>
</evidence>
<dbReference type="GeneID" id="87823784"/>
<evidence type="ECO:0000313" key="2">
    <source>
        <dbReference type="EMBL" id="KAK4118665.1"/>
    </source>
</evidence>
<accession>A0AAN6TQ87</accession>
<feature type="compositionally biased region" description="Acidic residues" evidence="1">
    <location>
        <begin position="152"/>
        <end position="161"/>
    </location>
</feature>
<reference evidence="2" key="2">
    <citation type="submission" date="2023-05" db="EMBL/GenBank/DDBJ databases">
        <authorList>
            <consortium name="Lawrence Berkeley National Laboratory"/>
            <person name="Steindorff A."/>
            <person name="Hensen N."/>
            <person name="Bonometti L."/>
            <person name="Westerberg I."/>
            <person name="Brannstrom I.O."/>
            <person name="Guillou S."/>
            <person name="Cros-Aarteil S."/>
            <person name="Calhoun S."/>
            <person name="Haridas S."/>
            <person name="Kuo A."/>
            <person name="Mondo S."/>
            <person name="Pangilinan J."/>
            <person name="Riley R."/>
            <person name="Labutti K."/>
            <person name="Andreopoulos B."/>
            <person name="Lipzen A."/>
            <person name="Chen C."/>
            <person name="Yanf M."/>
            <person name="Daum C."/>
            <person name="Ng V."/>
            <person name="Clum A."/>
            <person name="Ohm R."/>
            <person name="Martin F."/>
            <person name="Silar P."/>
            <person name="Natvig D."/>
            <person name="Lalanne C."/>
            <person name="Gautier V."/>
            <person name="Ament-Velasquez S.L."/>
            <person name="Kruys A."/>
            <person name="Hutchinson M.I."/>
            <person name="Powell A.J."/>
            <person name="Barry K."/>
            <person name="Miller A.N."/>
            <person name="Grigoriev I.V."/>
            <person name="Debuchy R."/>
            <person name="Gladieux P."/>
            <person name="Thoren M.H."/>
            <person name="Johannesson H."/>
        </authorList>
    </citation>
    <scope>NUCLEOTIDE SEQUENCE</scope>
    <source>
        <strain evidence="2">CBS 731.68</strain>
    </source>
</reference>
<feature type="compositionally biased region" description="Low complexity" evidence="1">
    <location>
        <begin position="74"/>
        <end position="83"/>
    </location>
</feature>
<gene>
    <name evidence="2" type="ORF">N657DRAFT_367653</name>
</gene>
<proteinExistence type="predicted"/>
<organism evidence="2 3">
    <name type="scientific">Parathielavia appendiculata</name>
    <dbReference type="NCBI Taxonomy" id="2587402"/>
    <lineage>
        <taxon>Eukaryota</taxon>
        <taxon>Fungi</taxon>
        <taxon>Dikarya</taxon>
        <taxon>Ascomycota</taxon>
        <taxon>Pezizomycotina</taxon>
        <taxon>Sordariomycetes</taxon>
        <taxon>Sordariomycetidae</taxon>
        <taxon>Sordariales</taxon>
        <taxon>Chaetomiaceae</taxon>
        <taxon>Parathielavia</taxon>
    </lineage>
</organism>
<dbReference type="EMBL" id="MU853262">
    <property type="protein sequence ID" value="KAK4118665.1"/>
    <property type="molecule type" value="Genomic_DNA"/>
</dbReference>
<dbReference type="AlphaFoldDB" id="A0AAN6TQ87"/>
<protein>
    <submittedName>
        <fullName evidence="2">Uncharacterized protein</fullName>
    </submittedName>
</protein>
<comment type="caution">
    <text evidence="2">The sequence shown here is derived from an EMBL/GenBank/DDBJ whole genome shotgun (WGS) entry which is preliminary data.</text>
</comment>
<keyword evidence="3" id="KW-1185">Reference proteome</keyword>
<reference evidence="2" key="1">
    <citation type="journal article" date="2023" name="Mol. Phylogenet. Evol.">
        <title>Genome-scale phylogeny and comparative genomics of the fungal order Sordariales.</title>
        <authorList>
            <person name="Hensen N."/>
            <person name="Bonometti L."/>
            <person name="Westerberg I."/>
            <person name="Brannstrom I.O."/>
            <person name="Guillou S."/>
            <person name="Cros-Aarteil S."/>
            <person name="Calhoun S."/>
            <person name="Haridas S."/>
            <person name="Kuo A."/>
            <person name="Mondo S."/>
            <person name="Pangilinan J."/>
            <person name="Riley R."/>
            <person name="LaButti K."/>
            <person name="Andreopoulos B."/>
            <person name="Lipzen A."/>
            <person name="Chen C."/>
            <person name="Yan M."/>
            <person name="Daum C."/>
            <person name="Ng V."/>
            <person name="Clum A."/>
            <person name="Steindorff A."/>
            <person name="Ohm R.A."/>
            <person name="Martin F."/>
            <person name="Silar P."/>
            <person name="Natvig D.O."/>
            <person name="Lalanne C."/>
            <person name="Gautier V."/>
            <person name="Ament-Velasquez S.L."/>
            <person name="Kruys A."/>
            <person name="Hutchinson M.I."/>
            <person name="Powell A.J."/>
            <person name="Barry K."/>
            <person name="Miller A.N."/>
            <person name="Grigoriev I.V."/>
            <person name="Debuchy R."/>
            <person name="Gladieux P."/>
            <person name="Hiltunen Thoren M."/>
            <person name="Johannesson H."/>
        </authorList>
    </citation>
    <scope>NUCLEOTIDE SEQUENCE</scope>
    <source>
        <strain evidence="2">CBS 731.68</strain>
    </source>
</reference>
<sequence length="181" mass="19554">MSYGIPDTRYLLRCSVRATRLIEPEAEDECMNDAEHDEVDGEVTNDSEYPGVRPETPETPTPASRPHTNNSSQPAPAATNSNTPPYPFAAPVSPPTPQPANPRRVLFPNAPHTGDRSRPFAPLRRPAPPRLPPLSWSLAAGGNGHDGHVDGDGEGDGEDGLPVDAQEFWDRVGRGHVSIDR</sequence>